<evidence type="ECO:0000259" key="8">
    <source>
        <dbReference type="PROSITE" id="PS50003"/>
    </source>
</evidence>
<evidence type="ECO:0000256" key="3">
    <source>
        <dbReference type="ARBA" id="ARBA00022729"/>
    </source>
</evidence>
<evidence type="ECO:0000256" key="2">
    <source>
        <dbReference type="ARBA" id="ARBA00022525"/>
    </source>
</evidence>
<dbReference type="SMART" id="SM00229">
    <property type="entry name" value="RasGEFN"/>
    <property type="match status" value="1"/>
</dbReference>
<dbReference type="Pfam" id="PF05986">
    <property type="entry name" value="ADAMTS_spacer1"/>
    <property type="match status" value="1"/>
</dbReference>
<evidence type="ECO:0000256" key="4">
    <source>
        <dbReference type="ARBA" id="ARBA00022737"/>
    </source>
</evidence>
<feature type="coiled-coil region" evidence="6">
    <location>
        <begin position="211"/>
        <end position="248"/>
    </location>
</feature>
<dbReference type="Gene3D" id="2.60.120.830">
    <property type="match status" value="1"/>
</dbReference>
<reference evidence="11" key="1">
    <citation type="submission" date="2022-11" db="EMBL/GenBank/DDBJ databases">
        <title>Chromosome-level genome of Pogonophryne albipinna.</title>
        <authorList>
            <person name="Jo E."/>
        </authorList>
    </citation>
    <scope>NUCLEOTIDE SEQUENCE</scope>
    <source>
        <strain evidence="11">SGF0006</strain>
        <tissue evidence="11">Muscle</tissue>
    </source>
</reference>
<dbReference type="Pfam" id="PF00621">
    <property type="entry name" value="RhoGEF"/>
    <property type="match status" value="1"/>
</dbReference>
<dbReference type="InterPro" id="IPR000884">
    <property type="entry name" value="TSP1_rpt"/>
</dbReference>
<dbReference type="PROSITE" id="PS50096">
    <property type="entry name" value="IQ"/>
    <property type="match status" value="1"/>
</dbReference>
<dbReference type="InterPro" id="IPR011993">
    <property type="entry name" value="PH-like_dom_sf"/>
</dbReference>
<evidence type="ECO:0000313" key="12">
    <source>
        <dbReference type="Proteomes" id="UP001219934"/>
    </source>
</evidence>
<feature type="compositionally biased region" description="Polar residues" evidence="7">
    <location>
        <begin position="823"/>
        <end position="832"/>
    </location>
</feature>
<feature type="compositionally biased region" description="Polar residues" evidence="7">
    <location>
        <begin position="897"/>
        <end position="914"/>
    </location>
</feature>
<dbReference type="Proteomes" id="UP001219934">
    <property type="component" value="Unassembled WGS sequence"/>
</dbReference>
<dbReference type="CDD" id="cd00160">
    <property type="entry name" value="RhoGEF"/>
    <property type="match status" value="1"/>
</dbReference>
<dbReference type="GO" id="GO:0005085">
    <property type="term" value="F:guanyl-nucleotide exchange factor activity"/>
    <property type="evidence" value="ECO:0007669"/>
    <property type="project" value="UniProtKB-KW"/>
</dbReference>
<dbReference type="PROSITE" id="PS50003">
    <property type="entry name" value="PH_DOMAIN"/>
    <property type="match status" value="2"/>
</dbReference>
<evidence type="ECO:0000256" key="7">
    <source>
        <dbReference type="SAM" id="MobiDB-lite"/>
    </source>
</evidence>
<dbReference type="Gene3D" id="1.20.900.10">
    <property type="entry name" value="Dbl homology (DH) domain"/>
    <property type="match status" value="1"/>
</dbReference>
<feature type="domain" description="PH" evidence="8">
    <location>
        <begin position="530"/>
        <end position="648"/>
    </location>
</feature>
<dbReference type="EMBL" id="JAPTMU010000006">
    <property type="protein sequence ID" value="KAJ4942298.1"/>
    <property type="molecule type" value="Genomic_DNA"/>
</dbReference>
<feature type="region of interest" description="Disordered" evidence="7">
    <location>
        <begin position="891"/>
        <end position="919"/>
    </location>
</feature>
<dbReference type="InterPro" id="IPR000651">
    <property type="entry name" value="Ras-like_Gua-exchang_fac_N"/>
</dbReference>
<dbReference type="InterPro" id="IPR001849">
    <property type="entry name" value="PH_domain"/>
</dbReference>
<dbReference type="SUPFAM" id="SSF50729">
    <property type="entry name" value="PH domain-like"/>
    <property type="match status" value="2"/>
</dbReference>
<dbReference type="FunFam" id="2.30.29.30:FF:000117">
    <property type="entry name" value="ras-specific guanine nucleotide-releasing factor 1 isoform X2"/>
    <property type="match status" value="1"/>
</dbReference>
<dbReference type="InterPro" id="IPR036383">
    <property type="entry name" value="TSP1_rpt_sf"/>
</dbReference>
<dbReference type="AlphaFoldDB" id="A0AAD6BCN9"/>
<dbReference type="FunFam" id="1.20.900.10:FF:000005">
    <property type="entry name" value="Ras-specific guanine nucleotide-releasing factor 1 isoform 2"/>
    <property type="match status" value="1"/>
</dbReference>
<evidence type="ECO:0000256" key="6">
    <source>
        <dbReference type="SAM" id="Coils"/>
    </source>
</evidence>
<dbReference type="InterPro" id="IPR050439">
    <property type="entry name" value="ADAMTS_ADAMTS-like"/>
</dbReference>
<feature type="region of interest" description="Disordered" evidence="7">
    <location>
        <begin position="800"/>
        <end position="836"/>
    </location>
</feature>
<dbReference type="InterPro" id="IPR010294">
    <property type="entry name" value="ADAMTS_spacer1"/>
</dbReference>
<dbReference type="Gene3D" id="2.20.100.10">
    <property type="entry name" value="Thrombospondin type-1 (TSP1) repeat"/>
    <property type="match status" value="2"/>
</dbReference>
<sequence>MQKSVRYNEGHALFLSAVARKEGTKRGYLSKKTAENSRWHEKFFALYQNILFYSENEQSTRPAGIYLLEGCTCERAPAPKASTTGREALEKQLTIFHGWQQGKPLSSLDSVWVTEALLRDTQREYEEMWGWRRRRRSGFRQQREVRMLVEQDRGGGHYFLIVFGHDGQKPLELRTEEESECDEWVEAIQQASYSDIIIEREVLMQKYIHLVQIVETEKVAANQLRTQLEDQDTEIERLKSEIVALNKTKERMRPYHVNQENEDPDIKKIKKVQSFMRGWLCRRKWKIIVQDYICSPHAESMRKRNQIVFNMVEAETEYVHQLYILVNCFLRPLRMAASSKKPPINHDDVSSIFLNSETIMFLHEIFHQGLKARIANWPTLVLADLFDILLPMLNIYQEFVRNHQYSLQVLANCKQNRDFDKLLKQYESNAACEGRMLETFLTYPMFQIPRYIITLHELLAHTPHEHVERKSLEFAKSKLEDLSRVMHDEVSDTENIRKNLAIERMIVEGCDILLDTSQTFVRQGSLIQLPSVERGKLSKVRLGSLSLKKEGERQCFLFTKHFLVCTRSSGGKLHLLKQGGVLSLIDCTLIEEPDASDEESKAGGQVFGQLDFKLVIEPSDAPSFTVVLLAPSRQEKAAWTSDISQCIDNIRCNGLMTSVFEENSKVTVPHMIKSDMRLHKDDVDICFSKTLNSCKVPQIRYASVERLLERLTDLRFLSIDFLNTFLHTYRIFTTATVVMDKLADIYKKPFSSIPIRAQYHSYDRLSISSICPDYSLKIKKITMDQSKSLELFFATNQNNRGGEHMNDKSPRLCRKFSSPPPLSIQSRTSSPVRTRKLSLHSPITARVGGLDLTNQSPCSPAEGEDVPKIDPFGGKLRRSIRRSVLESVSLEKIIPESPQSSETGDMSPSRSPSTPRHLRYRQPGEYMKNCYIYIYFRHGYNFVLMLPIGASNIDIRQRGYRGMVSDENYLAVKNRHDKYLLNGNYVVSAVERDLLVKGSLLRYSGTSTSVEILQAIRPLQEPLTVEVLSVGKMTPPRVRYSFYISKESKEEKTLRKEDKSHKAHNSVLADSNRVEAKKLMMGKRPVSHWVTGSWDSCTVTCGNGLQKRLVECQSIEGRPAVDCDSADRPVALRSCGDPCPMWDVGVWSHCSKSCGRGFKRRPVRCMTENGLNLPRDHCSGRRKPQELDLCNLKPC</sequence>
<dbReference type="Pfam" id="PF00169">
    <property type="entry name" value="PH"/>
    <property type="match status" value="1"/>
</dbReference>
<comment type="caution">
    <text evidence="11">The sequence shown here is derived from an EMBL/GenBank/DDBJ whole genome shotgun (WGS) entry which is preliminary data.</text>
</comment>
<keyword evidence="2" id="KW-0964">Secreted</keyword>
<evidence type="ECO:0000256" key="5">
    <source>
        <dbReference type="PROSITE-ProRule" id="PRU00135"/>
    </source>
</evidence>
<dbReference type="FunFam" id="2.20.100.10:FF:000005">
    <property type="entry name" value="ADAM metallopeptidase with thrombospondin type 1 motif 9"/>
    <property type="match status" value="1"/>
</dbReference>
<keyword evidence="12" id="KW-1185">Reference proteome</keyword>
<feature type="domain" description="PH" evidence="8">
    <location>
        <begin position="22"/>
        <end position="193"/>
    </location>
</feature>
<dbReference type="GO" id="GO:0031012">
    <property type="term" value="C:extracellular matrix"/>
    <property type="evidence" value="ECO:0007669"/>
    <property type="project" value="TreeGrafter"/>
</dbReference>
<feature type="compositionally biased region" description="Basic and acidic residues" evidence="7">
    <location>
        <begin position="801"/>
        <end position="810"/>
    </location>
</feature>
<proteinExistence type="predicted"/>
<dbReference type="SUPFAM" id="SSF48065">
    <property type="entry name" value="DBL homology domain (DH-domain)"/>
    <property type="match status" value="1"/>
</dbReference>
<keyword evidence="6" id="KW-0175">Coiled coil</keyword>
<keyword evidence="4" id="KW-0677">Repeat</keyword>
<dbReference type="SMART" id="SM00325">
    <property type="entry name" value="RhoGEF"/>
    <property type="match status" value="1"/>
</dbReference>
<evidence type="ECO:0008006" key="13">
    <source>
        <dbReference type="Google" id="ProtNLM"/>
    </source>
</evidence>
<comment type="subcellular location">
    <subcellularLocation>
        <location evidence="1">Secreted</location>
    </subcellularLocation>
</comment>
<feature type="domain" description="N-terminal Ras-GEF" evidence="10">
    <location>
        <begin position="695"/>
        <end position="817"/>
    </location>
</feature>
<dbReference type="PANTHER" id="PTHR13723:SF39">
    <property type="entry name" value="A DISINTEGRIN AND METALLOPROTEINASE WITH THROMBOSPONDIN MOTIFS 15"/>
    <property type="match status" value="1"/>
</dbReference>
<feature type="region of interest" description="Disordered" evidence="7">
    <location>
        <begin position="848"/>
        <end position="870"/>
    </location>
</feature>
<dbReference type="Gene3D" id="2.30.29.30">
    <property type="entry name" value="Pleckstrin-homology domain (PH domain)/Phosphotyrosine-binding domain (PTB)"/>
    <property type="match status" value="2"/>
</dbReference>
<dbReference type="PROSITE" id="PS50212">
    <property type="entry name" value="RASGEF_NTER"/>
    <property type="match status" value="1"/>
</dbReference>
<feature type="domain" description="DH" evidence="9">
    <location>
        <begin position="303"/>
        <end position="489"/>
    </location>
</feature>
<dbReference type="InterPro" id="IPR023578">
    <property type="entry name" value="Ras_GEF_dom_sf"/>
</dbReference>
<protein>
    <recommendedName>
        <fullName evidence="13">Ras-specific guanine nucleotide-releasing factor 2</fullName>
    </recommendedName>
</protein>
<keyword evidence="5" id="KW-0344">Guanine-nucleotide releasing factor</keyword>
<evidence type="ECO:0000259" key="9">
    <source>
        <dbReference type="PROSITE" id="PS50010"/>
    </source>
</evidence>
<dbReference type="InterPro" id="IPR000219">
    <property type="entry name" value="DH_dom"/>
</dbReference>
<dbReference type="SMART" id="SM00209">
    <property type="entry name" value="TSP1"/>
    <property type="match status" value="2"/>
</dbReference>
<organism evidence="11 12">
    <name type="scientific">Pogonophryne albipinna</name>
    <dbReference type="NCBI Taxonomy" id="1090488"/>
    <lineage>
        <taxon>Eukaryota</taxon>
        <taxon>Metazoa</taxon>
        <taxon>Chordata</taxon>
        <taxon>Craniata</taxon>
        <taxon>Vertebrata</taxon>
        <taxon>Euteleostomi</taxon>
        <taxon>Actinopterygii</taxon>
        <taxon>Neopterygii</taxon>
        <taxon>Teleostei</taxon>
        <taxon>Neoteleostei</taxon>
        <taxon>Acanthomorphata</taxon>
        <taxon>Eupercaria</taxon>
        <taxon>Perciformes</taxon>
        <taxon>Notothenioidei</taxon>
        <taxon>Pogonophryne</taxon>
    </lineage>
</organism>
<gene>
    <name evidence="11" type="ORF">JOQ06_012164</name>
</gene>
<dbReference type="SUPFAM" id="SSF82895">
    <property type="entry name" value="TSP-1 type 1 repeat"/>
    <property type="match status" value="2"/>
</dbReference>
<dbReference type="GO" id="GO:0004222">
    <property type="term" value="F:metalloendopeptidase activity"/>
    <property type="evidence" value="ECO:0007669"/>
    <property type="project" value="TreeGrafter"/>
</dbReference>
<name>A0AAD6BCN9_9TELE</name>
<dbReference type="GO" id="GO:0005576">
    <property type="term" value="C:extracellular region"/>
    <property type="evidence" value="ECO:0007669"/>
    <property type="project" value="UniProtKB-SubCell"/>
</dbReference>
<dbReference type="SMART" id="SM00233">
    <property type="entry name" value="PH"/>
    <property type="match status" value="2"/>
</dbReference>
<dbReference type="PROSITE" id="PS50092">
    <property type="entry name" value="TSP1"/>
    <property type="match status" value="2"/>
</dbReference>
<dbReference type="Gene3D" id="1.20.870.10">
    <property type="entry name" value="Son of sevenless (SoS) protein Chain: S domain 1"/>
    <property type="match status" value="1"/>
</dbReference>
<dbReference type="CDD" id="cd06224">
    <property type="entry name" value="REM"/>
    <property type="match status" value="1"/>
</dbReference>
<dbReference type="PANTHER" id="PTHR13723">
    <property type="entry name" value="ADAMTS A DISINTEGRIN AND METALLOPROTEASE WITH THROMBOSPONDIN MOTIFS PROTEASE"/>
    <property type="match status" value="1"/>
</dbReference>
<dbReference type="SUPFAM" id="SSF48366">
    <property type="entry name" value="Ras GEF"/>
    <property type="match status" value="1"/>
</dbReference>
<dbReference type="InterPro" id="IPR035899">
    <property type="entry name" value="DBL_dom_sf"/>
</dbReference>
<dbReference type="GO" id="GO:0030198">
    <property type="term" value="P:extracellular matrix organization"/>
    <property type="evidence" value="ECO:0007669"/>
    <property type="project" value="TreeGrafter"/>
</dbReference>
<dbReference type="Pfam" id="PF19030">
    <property type="entry name" value="TSP1_ADAMTS"/>
    <property type="match status" value="2"/>
</dbReference>
<evidence type="ECO:0000256" key="1">
    <source>
        <dbReference type="ARBA" id="ARBA00004613"/>
    </source>
</evidence>
<dbReference type="PROSITE" id="PS50010">
    <property type="entry name" value="DH_2"/>
    <property type="match status" value="1"/>
</dbReference>
<evidence type="ECO:0000259" key="10">
    <source>
        <dbReference type="PROSITE" id="PS50212"/>
    </source>
</evidence>
<dbReference type="GO" id="GO:0006508">
    <property type="term" value="P:proteolysis"/>
    <property type="evidence" value="ECO:0007669"/>
    <property type="project" value="TreeGrafter"/>
</dbReference>
<evidence type="ECO:0000313" key="11">
    <source>
        <dbReference type="EMBL" id="KAJ4942298.1"/>
    </source>
</evidence>
<accession>A0AAD6BCN9</accession>
<keyword evidence="3" id="KW-0732">Signal</keyword>
<dbReference type="Pfam" id="PF00618">
    <property type="entry name" value="RasGEF_N"/>
    <property type="match status" value="1"/>
</dbReference>